<accession>A0ABR8AIN6</accession>
<evidence type="ECO:0000313" key="1">
    <source>
        <dbReference type="EMBL" id="MBD2199902.1"/>
    </source>
</evidence>
<organism evidence="1 2">
    <name type="scientific">Calothrix parietina FACHB-288</name>
    <dbReference type="NCBI Taxonomy" id="2692896"/>
    <lineage>
        <taxon>Bacteria</taxon>
        <taxon>Bacillati</taxon>
        <taxon>Cyanobacteriota</taxon>
        <taxon>Cyanophyceae</taxon>
        <taxon>Nostocales</taxon>
        <taxon>Calotrichaceae</taxon>
        <taxon>Calothrix</taxon>
    </lineage>
</organism>
<dbReference type="EMBL" id="JACJQH010000070">
    <property type="protein sequence ID" value="MBD2199902.1"/>
    <property type="molecule type" value="Genomic_DNA"/>
</dbReference>
<gene>
    <name evidence="1" type="ORF">H6G24_31260</name>
</gene>
<proteinExistence type="predicted"/>
<reference evidence="1 2" key="1">
    <citation type="journal article" date="2020" name="ISME J.">
        <title>Comparative genomics reveals insights into cyanobacterial evolution and habitat adaptation.</title>
        <authorList>
            <person name="Chen M.Y."/>
            <person name="Teng W.K."/>
            <person name="Zhao L."/>
            <person name="Hu C.X."/>
            <person name="Zhou Y.K."/>
            <person name="Han B.P."/>
            <person name="Song L.R."/>
            <person name="Shu W.S."/>
        </authorList>
    </citation>
    <scope>NUCLEOTIDE SEQUENCE [LARGE SCALE GENOMIC DNA]</scope>
    <source>
        <strain evidence="1 2">FACHB-288</strain>
    </source>
</reference>
<name>A0ABR8AIN6_9CYAN</name>
<keyword evidence="2" id="KW-1185">Reference proteome</keyword>
<comment type="caution">
    <text evidence="1">The sequence shown here is derived from an EMBL/GenBank/DDBJ whole genome shotgun (WGS) entry which is preliminary data.</text>
</comment>
<protein>
    <submittedName>
        <fullName evidence="1">Uncharacterized protein</fullName>
    </submittedName>
</protein>
<sequence length="119" mass="13483">MEIVKNRADLIRLHNQRVKIIGNYTSTSRKPNPQLTGIPGFAGLYIKAQIVLEDGTKVSIFPSWNKQSLRSPEEVEKYNDKIVEAIGVVQFEAKIFPNSSTSESFIELTQLNLYSQMQP</sequence>
<dbReference type="Proteomes" id="UP000658514">
    <property type="component" value="Unassembled WGS sequence"/>
</dbReference>
<evidence type="ECO:0000313" key="2">
    <source>
        <dbReference type="Proteomes" id="UP000658514"/>
    </source>
</evidence>